<dbReference type="InterPro" id="IPR007214">
    <property type="entry name" value="YbaK/aa-tRNA-synth-assoc-dom"/>
</dbReference>
<dbReference type="EMBL" id="WPHG01000001">
    <property type="protein sequence ID" value="MVA96628.1"/>
    <property type="molecule type" value="Genomic_DNA"/>
</dbReference>
<dbReference type="InterPro" id="IPR040285">
    <property type="entry name" value="ProX/PRXD1"/>
</dbReference>
<dbReference type="FunFam" id="3.90.960.10:FF:000005">
    <property type="entry name" value="Putative prolyl-tRNA synthetase"/>
    <property type="match status" value="1"/>
</dbReference>
<protein>
    <submittedName>
        <fullName evidence="3">Prolyl-tRNA synthetase associated domain-containing protein</fullName>
    </submittedName>
</protein>
<evidence type="ECO:0000313" key="3">
    <source>
        <dbReference type="EMBL" id="MVA96628.1"/>
    </source>
</evidence>
<evidence type="ECO:0000259" key="2">
    <source>
        <dbReference type="Pfam" id="PF04073"/>
    </source>
</evidence>
<keyword evidence="3" id="KW-0030">Aminoacyl-tRNA synthetase</keyword>
<feature type="domain" description="YbaK/aminoacyl-tRNA synthetase-associated" evidence="2">
    <location>
        <begin position="36"/>
        <end position="162"/>
    </location>
</feature>
<gene>
    <name evidence="3" type="ORF">GN330_05125</name>
</gene>
<keyword evidence="4" id="KW-1185">Reference proteome</keyword>
<dbReference type="Proteomes" id="UP000463224">
    <property type="component" value="Unassembled WGS sequence"/>
</dbReference>
<proteinExistence type="inferred from homology"/>
<evidence type="ECO:0000313" key="4">
    <source>
        <dbReference type="Proteomes" id="UP000463224"/>
    </source>
</evidence>
<dbReference type="SUPFAM" id="SSF55826">
    <property type="entry name" value="YbaK/ProRS associated domain"/>
    <property type="match status" value="1"/>
</dbReference>
<keyword evidence="3" id="KW-0436">Ligase</keyword>
<accession>A0A844QEW9</accession>
<dbReference type="PANTHER" id="PTHR31423">
    <property type="entry name" value="YBAK DOMAIN-CONTAINING PROTEIN"/>
    <property type="match status" value="1"/>
</dbReference>
<dbReference type="InterPro" id="IPR036754">
    <property type="entry name" value="YbaK/aa-tRNA-synt-asso_dom_sf"/>
</dbReference>
<organism evidence="3 4">
    <name type="scientific">Nitratireductor arenosus</name>
    <dbReference type="NCBI Taxonomy" id="2682096"/>
    <lineage>
        <taxon>Bacteria</taxon>
        <taxon>Pseudomonadati</taxon>
        <taxon>Pseudomonadota</taxon>
        <taxon>Alphaproteobacteria</taxon>
        <taxon>Hyphomicrobiales</taxon>
        <taxon>Phyllobacteriaceae</taxon>
        <taxon>Nitratireductor</taxon>
    </lineage>
</organism>
<dbReference type="Gene3D" id="3.90.960.10">
    <property type="entry name" value="YbaK/aminoacyl-tRNA synthetase-associated domain"/>
    <property type="match status" value="1"/>
</dbReference>
<dbReference type="AlphaFoldDB" id="A0A844QEW9"/>
<dbReference type="GO" id="GO:0002161">
    <property type="term" value="F:aminoacyl-tRNA deacylase activity"/>
    <property type="evidence" value="ECO:0007669"/>
    <property type="project" value="InterPro"/>
</dbReference>
<comment type="caution">
    <text evidence="3">The sequence shown here is derived from an EMBL/GenBank/DDBJ whole genome shotgun (WGS) entry which is preliminary data.</text>
</comment>
<dbReference type="GO" id="GO:0004812">
    <property type="term" value="F:aminoacyl-tRNA ligase activity"/>
    <property type="evidence" value="ECO:0007669"/>
    <property type="project" value="UniProtKB-KW"/>
</dbReference>
<dbReference type="CDD" id="cd04335">
    <property type="entry name" value="PrdX_deacylase"/>
    <property type="match status" value="1"/>
</dbReference>
<dbReference type="Pfam" id="PF04073">
    <property type="entry name" value="tRNA_edit"/>
    <property type="match status" value="1"/>
</dbReference>
<reference evidence="3 4" key="1">
    <citation type="submission" date="2019-12" db="EMBL/GenBank/DDBJ databases">
        <title>Nitratireductor arenosus sp. nov., Isolated from sea sand, Jeju island, South Korea.</title>
        <authorList>
            <person name="Kim W."/>
        </authorList>
    </citation>
    <scope>NUCLEOTIDE SEQUENCE [LARGE SCALE GENOMIC DNA]</scope>
    <source>
        <strain evidence="3 4">CAU 1489</strain>
    </source>
</reference>
<dbReference type="PANTHER" id="PTHR31423:SF3">
    <property type="entry name" value="PROLYL-TRNA SYNTHETASE ASSOCIATED DOMAIN-CONTAINING PROTEIN 1-RELATED"/>
    <property type="match status" value="1"/>
</dbReference>
<sequence>MAAHDRKRSEIMAAKTRAELLAFLDQLALEATTIDHPPLYTVAQSQALRGTIDGGHTKNLFLKDKKGSYFLVTVEEDATVDLKSIHRTIGASGRVSFGSAEALMRLLGVEPGSVTVFGLINDVDNQVTLVLDAGLMRHELVNCHPLTNDATTQIAKEDLLRFLDAIGHEPAILNVAGQ</sequence>
<name>A0A844QEW9_9HYPH</name>
<evidence type="ECO:0000256" key="1">
    <source>
        <dbReference type="ARBA" id="ARBA00010201"/>
    </source>
</evidence>
<comment type="similarity">
    <text evidence="1">Belongs to the PRORSD1 family.</text>
</comment>